<reference evidence="2 3" key="1">
    <citation type="submission" date="2016-07" db="EMBL/GenBank/DDBJ databases">
        <title>Draft genome of Streptomyces diastatochromogenes.</title>
        <authorList>
            <person name="Podduturi R."/>
            <person name="Lukassen M.B."/>
            <person name="Clausen N."/>
            <person name="Nielsen J.L."/>
            <person name="Jorgensen N.O."/>
        </authorList>
    </citation>
    <scope>NUCLEOTIDE SEQUENCE [LARGE SCALE GENOMIC DNA]</scope>
    <source>
        <strain evidence="2 3">DSM 40608</strain>
    </source>
</reference>
<keyword evidence="3" id="KW-1185">Reference proteome</keyword>
<sequence length="135" mass="13953">MSSSPRPGPSDITAQLRRAVETGDWQSLAEVIHPNVLWGAPEGGGTGCRGRSAVLSRCAALHAEGPRVTVDEIFTFPAAVVLGLHPQRALPTPGPNTAVYQVYDITGGLITRIAGYADRSAALDAAYTGAATTGL</sequence>
<dbReference type="Pfam" id="PF12680">
    <property type="entry name" value="SnoaL_2"/>
    <property type="match status" value="1"/>
</dbReference>
<dbReference type="AlphaFoldDB" id="A0A233RSL4"/>
<dbReference type="EMBL" id="MCGQ01000093">
    <property type="protein sequence ID" value="OXY86382.1"/>
    <property type="molecule type" value="Genomic_DNA"/>
</dbReference>
<evidence type="ECO:0000259" key="1">
    <source>
        <dbReference type="Pfam" id="PF12680"/>
    </source>
</evidence>
<accession>A0A233RSL4</accession>
<dbReference type="Proteomes" id="UP000215483">
    <property type="component" value="Unassembled WGS sequence"/>
</dbReference>
<dbReference type="RefSeq" id="WP_094222730.1">
    <property type="nucleotide sequence ID" value="NZ_MCGQ01000093.1"/>
</dbReference>
<dbReference type="SUPFAM" id="SSF54427">
    <property type="entry name" value="NTF2-like"/>
    <property type="match status" value="1"/>
</dbReference>
<comment type="caution">
    <text evidence="2">The sequence shown here is derived from an EMBL/GenBank/DDBJ whole genome shotgun (WGS) entry which is preliminary data.</text>
</comment>
<feature type="domain" description="SnoaL-like" evidence="1">
    <location>
        <begin position="16"/>
        <end position="113"/>
    </location>
</feature>
<organism evidence="2 3">
    <name type="scientific">Streptomyces diastatochromogenes</name>
    <dbReference type="NCBI Taxonomy" id="42236"/>
    <lineage>
        <taxon>Bacteria</taxon>
        <taxon>Bacillati</taxon>
        <taxon>Actinomycetota</taxon>
        <taxon>Actinomycetes</taxon>
        <taxon>Kitasatosporales</taxon>
        <taxon>Streptomycetaceae</taxon>
        <taxon>Streptomyces</taxon>
    </lineage>
</organism>
<dbReference type="InterPro" id="IPR037401">
    <property type="entry name" value="SnoaL-like"/>
</dbReference>
<gene>
    <name evidence="2" type="ORF">BEK98_44665</name>
</gene>
<dbReference type="Gene3D" id="3.10.450.50">
    <property type="match status" value="1"/>
</dbReference>
<evidence type="ECO:0000313" key="3">
    <source>
        <dbReference type="Proteomes" id="UP000215483"/>
    </source>
</evidence>
<protein>
    <recommendedName>
        <fullName evidence="1">SnoaL-like domain-containing protein</fullName>
    </recommendedName>
</protein>
<dbReference type="OrthoDB" id="3855299at2"/>
<dbReference type="InterPro" id="IPR032710">
    <property type="entry name" value="NTF2-like_dom_sf"/>
</dbReference>
<proteinExistence type="predicted"/>
<evidence type="ECO:0000313" key="2">
    <source>
        <dbReference type="EMBL" id="OXY86382.1"/>
    </source>
</evidence>
<name>A0A233RSL4_STRDA</name>